<feature type="region of interest" description="Disordered" evidence="1">
    <location>
        <begin position="179"/>
        <end position="311"/>
    </location>
</feature>
<evidence type="ECO:0000313" key="3">
    <source>
        <dbReference type="Proteomes" id="UP000243975"/>
    </source>
</evidence>
<dbReference type="EMBL" id="LEKV01003794">
    <property type="protein sequence ID" value="KVH98502.1"/>
    <property type="molecule type" value="Genomic_DNA"/>
</dbReference>
<dbReference type="AlphaFoldDB" id="A0A118JYW8"/>
<sequence>MLELRICTKSMTITRLGCYFMVPMARSKLDVELKLGPDSESTYNNNHLKSPLPPSVICRRLLPLPATSDYFINLFSAFSIVVLLPSQILATDLFAWAQILLVTCIILNSHNAEDQYVVGRRTAIFTAPFTKTISPRPPADHLHLAVPLTAAKNTIPKDYIVYARRSQKPTVEPMHCQITSPVSQPASDHTAPPGRDNPRPLGGGGPIPGGPGGRGGPGGSGGGGGLGGSECGGRRLLGNGGEGDGRLSLGNGGGDAPWFEGGGGEGSLNEGAGERRPPLGGGDGGVGPCAKRGDREWASCTKGDGGGGRAS</sequence>
<organism evidence="2 3">
    <name type="scientific">Cynara cardunculus var. scolymus</name>
    <name type="common">Globe artichoke</name>
    <name type="synonym">Cynara scolymus</name>
    <dbReference type="NCBI Taxonomy" id="59895"/>
    <lineage>
        <taxon>Eukaryota</taxon>
        <taxon>Viridiplantae</taxon>
        <taxon>Streptophyta</taxon>
        <taxon>Embryophyta</taxon>
        <taxon>Tracheophyta</taxon>
        <taxon>Spermatophyta</taxon>
        <taxon>Magnoliopsida</taxon>
        <taxon>eudicotyledons</taxon>
        <taxon>Gunneridae</taxon>
        <taxon>Pentapetalae</taxon>
        <taxon>asterids</taxon>
        <taxon>campanulids</taxon>
        <taxon>Asterales</taxon>
        <taxon>Asteraceae</taxon>
        <taxon>Carduoideae</taxon>
        <taxon>Cardueae</taxon>
        <taxon>Carduinae</taxon>
        <taxon>Cynara</taxon>
    </lineage>
</organism>
<gene>
    <name evidence="2" type="ORF">Ccrd_023272</name>
</gene>
<proteinExistence type="predicted"/>
<evidence type="ECO:0000313" key="2">
    <source>
        <dbReference type="EMBL" id="KVH98502.1"/>
    </source>
</evidence>
<dbReference type="Gramene" id="KVH98502">
    <property type="protein sequence ID" value="KVH98502"/>
    <property type="gene ID" value="Ccrd_023272"/>
</dbReference>
<keyword evidence="3" id="KW-1185">Reference proteome</keyword>
<comment type="caution">
    <text evidence="2">The sequence shown here is derived from an EMBL/GenBank/DDBJ whole genome shotgun (WGS) entry which is preliminary data.</text>
</comment>
<reference evidence="2 3" key="1">
    <citation type="journal article" date="2016" name="Sci. Rep.">
        <title>The genome sequence of the outbreeding globe artichoke constructed de novo incorporating a phase-aware low-pass sequencing strategy of F1 progeny.</title>
        <authorList>
            <person name="Scaglione D."/>
            <person name="Reyes-Chin-Wo S."/>
            <person name="Acquadro A."/>
            <person name="Froenicke L."/>
            <person name="Portis E."/>
            <person name="Beitel C."/>
            <person name="Tirone M."/>
            <person name="Mauro R."/>
            <person name="Lo Monaco A."/>
            <person name="Mauromicale G."/>
            <person name="Faccioli P."/>
            <person name="Cattivelli L."/>
            <person name="Rieseberg L."/>
            <person name="Michelmore R."/>
            <person name="Lanteri S."/>
        </authorList>
    </citation>
    <scope>NUCLEOTIDE SEQUENCE [LARGE SCALE GENOMIC DNA]</scope>
    <source>
        <strain evidence="2">2C</strain>
    </source>
</reference>
<dbReference type="Proteomes" id="UP000243975">
    <property type="component" value="Unassembled WGS sequence"/>
</dbReference>
<evidence type="ECO:0000256" key="1">
    <source>
        <dbReference type="SAM" id="MobiDB-lite"/>
    </source>
</evidence>
<accession>A0A118JYW8</accession>
<protein>
    <submittedName>
        <fullName evidence="2">Uncharacterized protein</fullName>
    </submittedName>
</protein>
<feature type="compositionally biased region" description="Gly residues" evidence="1">
    <location>
        <begin position="201"/>
        <end position="231"/>
    </location>
</feature>
<feature type="compositionally biased region" description="Gly residues" evidence="1">
    <location>
        <begin position="250"/>
        <end position="266"/>
    </location>
</feature>
<name>A0A118JYW8_CYNCS</name>